<evidence type="ECO:0000259" key="10">
    <source>
        <dbReference type="Pfam" id="PF01467"/>
    </source>
</evidence>
<evidence type="ECO:0000256" key="6">
    <source>
        <dbReference type="ARBA" id="ARBA00023268"/>
    </source>
</evidence>
<evidence type="ECO:0000256" key="2">
    <source>
        <dbReference type="ARBA" id="ARBA00022679"/>
    </source>
</evidence>
<keyword evidence="12" id="KW-1185">Reference proteome</keyword>
<dbReference type="SUPFAM" id="SSF53613">
    <property type="entry name" value="Ribokinase-like"/>
    <property type="match status" value="1"/>
</dbReference>
<dbReference type="NCBIfam" id="TIGR00125">
    <property type="entry name" value="cyt_tran_rel"/>
    <property type="match status" value="1"/>
</dbReference>
<organism evidence="11 12">
    <name type="scientific">Streptosporangium saharense</name>
    <dbReference type="NCBI Taxonomy" id="1706840"/>
    <lineage>
        <taxon>Bacteria</taxon>
        <taxon>Bacillati</taxon>
        <taxon>Actinomycetota</taxon>
        <taxon>Actinomycetes</taxon>
        <taxon>Streptosporangiales</taxon>
        <taxon>Streptosporangiaceae</taxon>
        <taxon>Streptosporangium</taxon>
    </lineage>
</organism>
<dbReference type="RefSeq" id="WP_184717322.1">
    <property type="nucleotide sequence ID" value="NZ_JACHJP010000004.1"/>
</dbReference>
<evidence type="ECO:0000256" key="5">
    <source>
        <dbReference type="ARBA" id="ARBA00022840"/>
    </source>
</evidence>
<keyword evidence="11" id="KW-0418">Kinase</keyword>
<evidence type="ECO:0000313" key="12">
    <source>
        <dbReference type="Proteomes" id="UP000552644"/>
    </source>
</evidence>
<dbReference type="GO" id="GO:0016773">
    <property type="term" value="F:phosphotransferase activity, alcohol group as acceptor"/>
    <property type="evidence" value="ECO:0007669"/>
    <property type="project" value="InterPro"/>
</dbReference>
<dbReference type="InterPro" id="IPR050385">
    <property type="entry name" value="Archaeal_FAD_synthase"/>
</dbReference>
<keyword evidence="5" id="KW-0067">ATP-binding</keyword>
<keyword evidence="7" id="KW-0119">Carbohydrate metabolism</keyword>
<sequence length="452" mass="46848">MTGPIVIVGDCLLDVDIEGSAERLCPEAPAPVVDVRAEHRRPGGAGLAALLAARDGAEVVLVTALADDASGHHLTELLPEGVRVVRLPLRGATVRKTRVRAGGQTLVRIDSGDGLAQIGADRVLRRRLSAVLRDARAVLVSDYGRGVAEACRPFLESLAVPVVWDPHSRGPTPLPGCALVTPNEAEATRLCALPYGTPEEVALRLTGDLGVGAVAVTLGERGAVLAHGDARPVSVPPPEVAFGRDPCGAGDRFAVTATLALADGVPVGEAVTAAVGAATRFVKAGGAAAVRSVSPADIPPPRTSANGTFVRAPGSRLVATGGCFDLLHAGHVSLLRRARALGDALVVCVNSDASVRRLKGPDRPVISQQDRVEVLRALECVDAVVVFDDDTPAEVIERLRPEVWVKGGDYTEADLPEADAVRRCGGEVVILPVVPGYSTTGLITALRTAPFH</sequence>
<reference evidence="11 12" key="1">
    <citation type="submission" date="2020-08" db="EMBL/GenBank/DDBJ databases">
        <title>Genomic Encyclopedia of Type Strains, Phase III (KMG-III): the genomes of soil and plant-associated and newly described type strains.</title>
        <authorList>
            <person name="Whitman W."/>
        </authorList>
    </citation>
    <scope>NUCLEOTIDE SEQUENCE [LARGE SCALE GENOMIC DNA]</scope>
    <source>
        <strain evidence="11 12">CECT 8840</strain>
    </source>
</reference>
<dbReference type="GO" id="GO:0005975">
    <property type="term" value="P:carbohydrate metabolic process"/>
    <property type="evidence" value="ECO:0007669"/>
    <property type="project" value="InterPro"/>
</dbReference>
<comment type="caution">
    <text evidence="11">The sequence shown here is derived from an EMBL/GenBank/DDBJ whole genome shotgun (WGS) entry which is preliminary data.</text>
</comment>
<evidence type="ECO:0000256" key="8">
    <source>
        <dbReference type="ARBA" id="ARBA00047428"/>
    </source>
</evidence>
<name>A0A7W7QP97_9ACTN</name>
<proteinExistence type="predicted"/>
<protein>
    <recommendedName>
        <fullName evidence="1">D-glycero-beta-D-manno-heptose 1-phosphate adenylyltransferase</fullName>
        <ecNumber evidence="1">2.7.7.70</ecNumber>
    </recommendedName>
</protein>
<evidence type="ECO:0000256" key="4">
    <source>
        <dbReference type="ARBA" id="ARBA00022741"/>
    </source>
</evidence>
<keyword evidence="2 11" id="KW-0808">Transferase</keyword>
<dbReference type="InterPro" id="IPR004821">
    <property type="entry name" value="Cyt_trans-like"/>
</dbReference>
<accession>A0A7W7QP97</accession>
<dbReference type="InterPro" id="IPR029056">
    <property type="entry name" value="Ribokinase-like"/>
</dbReference>
<dbReference type="EMBL" id="JACHJP010000004">
    <property type="protein sequence ID" value="MBB4917242.1"/>
    <property type="molecule type" value="Genomic_DNA"/>
</dbReference>
<evidence type="ECO:0000256" key="7">
    <source>
        <dbReference type="ARBA" id="ARBA00023277"/>
    </source>
</evidence>
<keyword evidence="4" id="KW-0547">Nucleotide-binding</keyword>
<dbReference type="Gene3D" id="3.40.1190.20">
    <property type="match status" value="1"/>
</dbReference>
<feature type="domain" description="Carbohydrate kinase PfkB" evidence="9">
    <location>
        <begin position="5"/>
        <end position="288"/>
    </location>
</feature>
<dbReference type="PANTHER" id="PTHR43793:SF2">
    <property type="entry name" value="BIFUNCTIONAL PROTEIN HLDE"/>
    <property type="match status" value="1"/>
</dbReference>
<dbReference type="AlphaFoldDB" id="A0A7W7QP97"/>
<dbReference type="Gene3D" id="3.40.50.620">
    <property type="entry name" value="HUPs"/>
    <property type="match status" value="1"/>
</dbReference>
<dbReference type="GO" id="GO:0005524">
    <property type="term" value="F:ATP binding"/>
    <property type="evidence" value="ECO:0007669"/>
    <property type="project" value="UniProtKB-KW"/>
</dbReference>
<dbReference type="EC" id="2.7.7.70" evidence="1"/>
<dbReference type="Pfam" id="PF00294">
    <property type="entry name" value="PfkB"/>
    <property type="match status" value="1"/>
</dbReference>
<keyword evidence="6" id="KW-0511">Multifunctional enzyme</keyword>
<evidence type="ECO:0000256" key="3">
    <source>
        <dbReference type="ARBA" id="ARBA00022695"/>
    </source>
</evidence>
<dbReference type="InterPro" id="IPR014729">
    <property type="entry name" value="Rossmann-like_a/b/a_fold"/>
</dbReference>
<evidence type="ECO:0000259" key="9">
    <source>
        <dbReference type="Pfam" id="PF00294"/>
    </source>
</evidence>
<dbReference type="GO" id="GO:0016301">
    <property type="term" value="F:kinase activity"/>
    <property type="evidence" value="ECO:0007669"/>
    <property type="project" value="UniProtKB-KW"/>
</dbReference>
<dbReference type="InterPro" id="IPR011914">
    <property type="entry name" value="RfaE_dom_II"/>
</dbReference>
<feature type="domain" description="Cytidyltransferase-like" evidence="10">
    <location>
        <begin position="320"/>
        <end position="413"/>
    </location>
</feature>
<dbReference type="PANTHER" id="PTHR43793">
    <property type="entry name" value="FAD SYNTHASE"/>
    <property type="match status" value="1"/>
</dbReference>
<comment type="catalytic activity">
    <reaction evidence="8">
        <text>D-glycero-beta-D-manno-heptose 1-phosphate + ATP + H(+) = ADP-D-glycero-beta-D-manno-heptose + diphosphate</text>
        <dbReference type="Rhea" id="RHEA:27465"/>
        <dbReference type="ChEBI" id="CHEBI:15378"/>
        <dbReference type="ChEBI" id="CHEBI:30616"/>
        <dbReference type="ChEBI" id="CHEBI:33019"/>
        <dbReference type="ChEBI" id="CHEBI:59967"/>
        <dbReference type="ChEBI" id="CHEBI:61593"/>
        <dbReference type="EC" id="2.7.7.70"/>
    </reaction>
</comment>
<dbReference type="NCBIfam" id="TIGR02199">
    <property type="entry name" value="rfaE_dom_II"/>
    <property type="match status" value="1"/>
</dbReference>
<evidence type="ECO:0000313" key="11">
    <source>
        <dbReference type="EMBL" id="MBB4917242.1"/>
    </source>
</evidence>
<dbReference type="Proteomes" id="UP000552644">
    <property type="component" value="Unassembled WGS sequence"/>
</dbReference>
<gene>
    <name evidence="11" type="ORF">FHS44_004350</name>
</gene>
<evidence type="ECO:0000256" key="1">
    <source>
        <dbReference type="ARBA" id="ARBA00012519"/>
    </source>
</evidence>
<dbReference type="GO" id="GO:0016779">
    <property type="term" value="F:nucleotidyltransferase activity"/>
    <property type="evidence" value="ECO:0007669"/>
    <property type="project" value="UniProtKB-KW"/>
</dbReference>
<dbReference type="Pfam" id="PF01467">
    <property type="entry name" value="CTP_transf_like"/>
    <property type="match status" value="1"/>
</dbReference>
<dbReference type="InterPro" id="IPR011611">
    <property type="entry name" value="PfkB_dom"/>
</dbReference>
<dbReference type="SUPFAM" id="SSF52374">
    <property type="entry name" value="Nucleotidylyl transferase"/>
    <property type="match status" value="1"/>
</dbReference>
<keyword evidence="3" id="KW-0548">Nucleotidyltransferase</keyword>